<dbReference type="Pfam" id="PF04471">
    <property type="entry name" value="Mrr_cat"/>
    <property type="match status" value="1"/>
</dbReference>
<keyword evidence="4" id="KW-1185">Reference proteome</keyword>
<gene>
    <name evidence="3" type="ORF">SAMN06295909_3124</name>
</gene>
<dbReference type="InterPro" id="IPR011856">
    <property type="entry name" value="tRNA_endonuc-like_dom_sf"/>
</dbReference>
<sequence length="311" mass="33729">MTLDSGDDASLVPIWPAFVTPTLRILADGQTRHRKDIFDAVAEASGLSPEARAETLSSGSSRAEQRIGWALSHLTKASWIDRPMRGHYVINDEGHRALARYPDGLDYASAREIFAPFWPASKSGTTSPATDPQATAEIASLDPIEQIETGVSRIEAEVGQELLSRLRESHPDFFEQAVVDLLLAMGYGGAEQRGKRIGGSGDGGVDGVINQDALGLERIYVQAKRYKAGNNISRETIQAFVGALHGFGASRGVFLTTSAFTPSAATYADAVPSRIILIDGERLVDLMIKYRVGVQVKHLYHAVEIDADFFE</sequence>
<evidence type="ECO:0000259" key="2">
    <source>
        <dbReference type="Pfam" id="PF14338"/>
    </source>
</evidence>
<dbReference type="InterPro" id="IPR011335">
    <property type="entry name" value="Restrct_endonuc-II-like"/>
</dbReference>
<protein>
    <submittedName>
        <fullName evidence="3">Restriction system protein</fullName>
    </submittedName>
</protein>
<dbReference type="Gene3D" id="3.40.1350.10">
    <property type="match status" value="1"/>
</dbReference>
<reference evidence="3 4" key="1">
    <citation type="submission" date="2017-04" db="EMBL/GenBank/DDBJ databases">
        <authorList>
            <person name="Varghese N."/>
            <person name="Submissions S."/>
        </authorList>
    </citation>
    <scope>NUCLEOTIDE SEQUENCE [LARGE SCALE GENOMIC DNA]</scope>
    <source>
        <strain evidence="3 4">VKM Ac-1784</strain>
    </source>
</reference>
<dbReference type="InterPro" id="IPR025745">
    <property type="entry name" value="Mrr-like_N_dom"/>
</dbReference>
<dbReference type="InterPro" id="IPR052906">
    <property type="entry name" value="Type_IV_Methyl-Rstrct_Enzyme"/>
</dbReference>
<name>A0ABY1RFZ4_9MICO</name>
<feature type="domain" description="Restriction system protein Mrr-like N-terminal" evidence="2">
    <location>
        <begin position="16"/>
        <end position="99"/>
    </location>
</feature>
<dbReference type="Proteomes" id="UP000194464">
    <property type="component" value="Unassembled WGS sequence"/>
</dbReference>
<dbReference type="RefSeq" id="WP_086474779.1">
    <property type="nucleotide sequence ID" value="NZ_FXWJ01000005.1"/>
</dbReference>
<dbReference type="EMBL" id="FXWJ01000005">
    <property type="protein sequence ID" value="SMQ73140.1"/>
    <property type="molecule type" value="Genomic_DNA"/>
</dbReference>
<feature type="domain" description="Restriction endonuclease type IV Mrr" evidence="1">
    <location>
        <begin position="167"/>
        <end position="287"/>
    </location>
</feature>
<dbReference type="SUPFAM" id="SSF52980">
    <property type="entry name" value="Restriction endonuclease-like"/>
    <property type="match status" value="1"/>
</dbReference>
<dbReference type="Pfam" id="PF14338">
    <property type="entry name" value="Mrr_N"/>
    <property type="match status" value="1"/>
</dbReference>
<dbReference type="PANTHER" id="PTHR30015">
    <property type="entry name" value="MRR RESTRICTION SYSTEM PROTEIN"/>
    <property type="match status" value="1"/>
</dbReference>
<dbReference type="InterPro" id="IPR007560">
    <property type="entry name" value="Restrct_endonuc_IV_Mrr"/>
</dbReference>
<comment type="caution">
    <text evidence="3">The sequence shown here is derived from an EMBL/GenBank/DDBJ whole genome shotgun (WGS) entry which is preliminary data.</text>
</comment>
<organism evidence="3 4">
    <name type="scientific">Plantibacter elymi</name>
    <name type="common">nom. nud.</name>
    <dbReference type="NCBI Taxonomy" id="199708"/>
    <lineage>
        <taxon>Bacteria</taxon>
        <taxon>Bacillati</taxon>
        <taxon>Actinomycetota</taxon>
        <taxon>Actinomycetes</taxon>
        <taxon>Micrococcales</taxon>
        <taxon>Microbacteriaceae</taxon>
        <taxon>Plantibacter</taxon>
    </lineage>
</organism>
<evidence type="ECO:0000313" key="4">
    <source>
        <dbReference type="Proteomes" id="UP000194464"/>
    </source>
</evidence>
<evidence type="ECO:0000313" key="3">
    <source>
        <dbReference type="EMBL" id="SMQ73140.1"/>
    </source>
</evidence>
<accession>A0ABY1RFZ4</accession>
<dbReference type="PANTHER" id="PTHR30015:SF7">
    <property type="entry name" value="TYPE IV METHYL-DIRECTED RESTRICTION ENZYME ECOKMRR"/>
    <property type="match status" value="1"/>
</dbReference>
<evidence type="ECO:0000259" key="1">
    <source>
        <dbReference type="Pfam" id="PF04471"/>
    </source>
</evidence>
<proteinExistence type="predicted"/>